<dbReference type="GO" id="GO:0032259">
    <property type="term" value="P:methylation"/>
    <property type="evidence" value="ECO:0007669"/>
    <property type="project" value="UniProtKB-KW"/>
</dbReference>
<keyword evidence="3" id="KW-0949">S-adenosyl-L-methionine</keyword>
<evidence type="ECO:0000256" key="3">
    <source>
        <dbReference type="ARBA" id="ARBA00022691"/>
    </source>
</evidence>
<evidence type="ECO:0000313" key="5">
    <source>
        <dbReference type="EMBL" id="KAF7120963.1"/>
    </source>
</evidence>
<dbReference type="InterPro" id="IPR001077">
    <property type="entry name" value="COMT_C"/>
</dbReference>
<keyword evidence="1" id="KW-0489">Methyltransferase</keyword>
<dbReference type="Pfam" id="PF00891">
    <property type="entry name" value="Methyltransf_2"/>
    <property type="match status" value="1"/>
</dbReference>
<dbReference type="InterPro" id="IPR029063">
    <property type="entry name" value="SAM-dependent_MTases_sf"/>
</dbReference>
<comment type="caution">
    <text evidence="5">The sequence shown here is derived from an EMBL/GenBank/DDBJ whole genome shotgun (WGS) entry which is preliminary data.</text>
</comment>
<dbReference type="OrthoDB" id="2410195at2759"/>
<dbReference type="EMBL" id="WJXA01000013">
    <property type="protein sequence ID" value="KAF7120963.1"/>
    <property type="molecule type" value="Genomic_DNA"/>
</dbReference>
<dbReference type="GO" id="GO:0008171">
    <property type="term" value="F:O-methyltransferase activity"/>
    <property type="evidence" value="ECO:0007669"/>
    <property type="project" value="InterPro"/>
</dbReference>
<dbReference type="FunFam" id="3.40.50.150:FF:000057">
    <property type="entry name" value="O-methyltransferase ZRP4"/>
    <property type="match status" value="1"/>
</dbReference>
<feature type="domain" description="O-methyltransferase C-terminal" evidence="4">
    <location>
        <begin position="52"/>
        <end position="243"/>
    </location>
</feature>
<dbReference type="Proteomes" id="UP000626092">
    <property type="component" value="Unassembled WGS sequence"/>
</dbReference>
<keyword evidence="2" id="KW-0808">Transferase</keyword>
<dbReference type="PANTHER" id="PTHR11746">
    <property type="entry name" value="O-METHYLTRANSFERASE"/>
    <property type="match status" value="1"/>
</dbReference>
<sequence length="244" mass="26537">MGFFATAKINTNEGDLEGYVLTPSSRLLVKSEITNFSPFVRAMVDPVMVTTWQSLGDSFRGSEKTAFETAHGVEMWEFCDQNPKFSCTFSEAMASDSTMNHVVGECMEVFQGLNSLVDVGGGTGTIAPIISGAFPRIKCTVLDLPQIVANLPESGNLSYVGGDMFESIPSAEAILLKWILHNWSDEDCVKKLKRCKEAIPSKDNGGKVIIMDTMMDGEGDEHDAAEAKLILDVTMMVMAGGREE</sequence>
<dbReference type="PROSITE" id="PS51683">
    <property type="entry name" value="SAM_OMT_II"/>
    <property type="match status" value="1"/>
</dbReference>
<evidence type="ECO:0000259" key="4">
    <source>
        <dbReference type="Pfam" id="PF00891"/>
    </source>
</evidence>
<dbReference type="Gene3D" id="3.40.50.150">
    <property type="entry name" value="Vaccinia Virus protein VP39"/>
    <property type="match status" value="1"/>
</dbReference>
<dbReference type="AlphaFoldDB" id="A0A834G6S4"/>
<keyword evidence="6" id="KW-1185">Reference proteome</keyword>
<organism evidence="5 6">
    <name type="scientific">Rhododendron simsii</name>
    <name type="common">Sims's rhododendron</name>
    <dbReference type="NCBI Taxonomy" id="118357"/>
    <lineage>
        <taxon>Eukaryota</taxon>
        <taxon>Viridiplantae</taxon>
        <taxon>Streptophyta</taxon>
        <taxon>Embryophyta</taxon>
        <taxon>Tracheophyta</taxon>
        <taxon>Spermatophyta</taxon>
        <taxon>Magnoliopsida</taxon>
        <taxon>eudicotyledons</taxon>
        <taxon>Gunneridae</taxon>
        <taxon>Pentapetalae</taxon>
        <taxon>asterids</taxon>
        <taxon>Ericales</taxon>
        <taxon>Ericaceae</taxon>
        <taxon>Ericoideae</taxon>
        <taxon>Rhodoreae</taxon>
        <taxon>Rhododendron</taxon>
    </lineage>
</organism>
<dbReference type="SUPFAM" id="SSF53335">
    <property type="entry name" value="S-adenosyl-L-methionine-dependent methyltransferases"/>
    <property type="match status" value="1"/>
</dbReference>
<proteinExistence type="predicted"/>
<name>A0A834G6S4_RHOSS</name>
<accession>A0A834G6S4</accession>
<gene>
    <name evidence="5" type="ORF">RHSIM_Rhsim13G0217300</name>
</gene>
<evidence type="ECO:0000256" key="2">
    <source>
        <dbReference type="ARBA" id="ARBA00022679"/>
    </source>
</evidence>
<protein>
    <recommendedName>
        <fullName evidence="4">O-methyltransferase C-terminal domain-containing protein</fullName>
    </recommendedName>
</protein>
<dbReference type="InterPro" id="IPR016461">
    <property type="entry name" value="COMT-like"/>
</dbReference>
<evidence type="ECO:0000256" key="1">
    <source>
        <dbReference type="ARBA" id="ARBA00022603"/>
    </source>
</evidence>
<evidence type="ECO:0000313" key="6">
    <source>
        <dbReference type="Proteomes" id="UP000626092"/>
    </source>
</evidence>
<reference evidence="5" key="1">
    <citation type="submission" date="2019-11" db="EMBL/GenBank/DDBJ databases">
        <authorList>
            <person name="Liu Y."/>
            <person name="Hou J."/>
            <person name="Li T.-Q."/>
            <person name="Guan C.-H."/>
            <person name="Wu X."/>
            <person name="Wu H.-Z."/>
            <person name="Ling F."/>
            <person name="Zhang R."/>
            <person name="Shi X.-G."/>
            <person name="Ren J.-P."/>
            <person name="Chen E.-F."/>
            <person name="Sun J.-M."/>
        </authorList>
    </citation>
    <scope>NUCLEOTIDE SEQUENCE</scope>
    <source>
        <strain evidence="5">Adult_tree_wgs_1</strain>
        <tissue evidence="5">Leaves</tissue>
    </source>
</reference>